<dbReference type="PANTHER" id="PTHR11409">
    <property type="entry name" value="ADENOSINE DEAMINASE"/>
    <property type="match status" value="1"/>
</dbReference>
<evidence type="ECO:0000256" key="5">
    <source>
        <dbReference type="ARBA" id="ARBA00022833"/>
    </source>
</evidence>
<evidence type="ECO:0000256" key="2">
    <source>
        <dbReference type="ARBA" id="ARBA00006676"/>
    </source>
</evidence>
<evidence type="ECO:0000256" key="6">
    <source>
        <dbReference type="ARBA" id="ARBA00023080"/>
    </source>
</evidence>
<accession>A0AAW1QBJ6</accession>
<dbReference type="Proteomes" id="UP001438707">
    <property type="component" value="Unassembled WGS sequence"/>
</dbReference>
<reference evidence="9 10" key="1">
    <citation type="journal article" date="2024" name="Nat. Commun.">
        <title>Phylogenomics reveals the evolutionary origins of lichenization in chlorophyte algae.</title>
        <authorList>
            <person name="Puginier C."/>
            <person name="Libourel C."/>
            <person name="Otte J."/>
            <person name="Skaloud P."/>
            <person name="Haon M."/>
            <person name="Grisel S."/>
            <person name="Petersen M."/>
            <person name="Berrin J.G."/>
            <person name="Delaux P.M."/>
            <person name="Dal Grande F."/>
            <person name="Keller J."/>
        </authorList>
    </citation>
    <scope>NUCLEOTIDE SEQUENCE [LARGE SCALE GENOMIC DNA]</scope>
    <source>
        <strain evidence="9 10">SAG 2145</strain>
    </source>
</reference>
<evidence type="ECO:0000256" key="1">
    <source>
        <dbReference type="ARBA" id="ARBA00001947"/>
    </source>
</evidence>
<keyword evidence="10" id="KW-1185">Reference proteome</keyword>
<evidence type="ECO:0000256" key="4">
    <source>
        <dbReference type="ARBA" id="ARBA00022801"/>
    </source>
</evidence>
<dbReference type="InterPro" id="IPR001365">
    <property type="entry name" value="A_deaminase_dom"/>
</dbReference>
<dbReference type="Gene3D" id="3.20.20.140">
    <property type="entry name" value="Metal-dependent hydrolases"/>
    <property type="match status" value="1"/>
</dbReference>
<evidence type="ECO:0000256" key="3">
    <source>
        <dbReference type="ARBA" id="ARBA00022723"/>
    </source>
</evidence>
<dbReference type="AlphaFoldDB" id="A0AAW1QBJ6"/>
<comment type="cofactor">
    <cofactor evidence="1">
        <name>Zn(2+)</name>
        <dbReference type="ChEBI" id="CHEBI:29105"/>
    </cofactor>
</comment>
<dbReference type="GO" id="GO:0004000">
    <property type="term" value="F:adenosine deaminase activity"/>
    <property type="evidence" value="ECO:0007669"/>
    <property type="project" value="TreeGrafter"/>
</dbReference>
<evidence type="ECO:0000256" key="7">
    <source>
        <dbReference type="ARBA" id="ARBA00048787"/>
    </source>
</evidence>
<name>A0AAW1QBJ6_9CHLO</name>
<evidence type="ECO:0000313" key="10">
    <source>
        <dbReference type="Proteomes" id="UP001438707"/>
    </source>
</evidence>
<sequence length="346" mass="38451">MKTLPDLYNQEQLAFCQSLPKVELHAHLNGSVRASTLRELAAEKQIDPELCKLIEKGDRTLAECFGIFTLIHQVTTSISAIQRITREVLEDCAADNIIFAELRTTPKSRPEHGLTKQTYVEAVLAGIDAFSEQNSGMEVGLLLSIDRRESAEEAMHTVTLAQQYHSRGVSGLDLSGNPTLGSWTTWRPALDAARASGLHISLHAGEVYRPAETSQMLEWRPDRLGHMCCLDEQLRSSLLASHIPLELCLSSNVITESVAGYPDHHFRQLYHAGHPVVLCTDDSSVFSTTLSREYALAMAAFLLDRREMLMLAKKSIDYSFAESHIKQRLHTAFDRAAAKIQHSSAS</sequence>
<dbReference type="PANTHER" id="PTHR11409:SF42">
    <property type="entry name" value="ADENOSINE DEAMINASE-LIKE PROTEIN"/>
    <property type="match status" value="1"/>
</dbReference>
<protein>
    <recommendedName>
        <fullName evidence="8">Adenosine deaminase domain-containing protein</fullName>
    </recommendedName>
</protein>
<dbReference type="GO" id="GO:0009117">
    <property type="term" value="P:nucleotide metabolic process"/>
    <property type="evidence" value="ECO:0007669"/>
    <property type="project" value="UniProtKB-KW"/>
</dbReference>
<keyword evidence="6" id="KW-0546">Nucleotide metabolism</keyword>
<feature type="domain" description="Adenosine deaminase" evidence="8">
    <location>
        <begin position="20"/>
        <end position="331"/>
    </location>
</feature>
<comment type="caution">
    <text evidence="9">The sequence shown here is derived from an EMBL/GenBank/DDBJ whole genome shotgun (WGS) entry which is preliminary data.</text>
</comment>
<organism evidence="9 10">
    <name type="scientific">Apatococcus lobatus</name>
    <dbReference type="NCBI Taxonomy" id="904363"/>
    <lineage>
        <taxon>Eukaryota</taxon>
        <taxon>Viridiplantae</taxon>
        <taxon>Chlorophyta</taxon>
        <taxon>core chlorophytes</taxon>
        <taxon>Trebouxiophyceae</taxon>
        <taxon>Chlorellales</taxon>
        <taxon>Chlorellaceae</taxon>
        <taxon>Apatococcus</taxon>
    </lineage>
</organism>
<keyword evidence="4" id="KW-0378">Hydrolase</keyword>
<dbReference type="GO" id="GO:0046872">
    <property type="term" value="F:metal ion binding"/>
    <property type="evidence" value="ECO:0007669"/>
    <property type="project" value="UniProtKB-KW"/>
</dbReference>
<gene>
    <name evidence="9" type="ORF">WJX74_007337</name>
</gene>
<dbReference type="Pfam" id="PF00962">
    <property type="entry name" value="A_deaminase"/>
    <property type="match status" value="1"/>
</dbReference>
<keyword evidence="3" id="KW-0479">Metal-binding</keyword>
<comment type="similarity">
    <text evidence="2">Belongs to the metallo-dependent hydrolases superfamily. Adenosine and AMP deaminases family.</text>
</comment>
<dbReference type="GO" id="GO:0006154">
    <property type="term" value="P:adenosine catabolic process"/>
    <property type="evidence" value="ECO:0007669"/>
    <property type="project" value="TreeGrafter"/>
</dbReference>
<evidence type="ECO:0000313" key="9">
    <source>
        <dbReference type="EMBL" id="KAK9818743.1"/>
    </source>
</evidence>
<dbReference type="SUPFAM" id="SSF51556">
    <property type="entry name" value="Metallo-dependent hydrolases"/>
    <property type="match status" value="1"/>
</dbReference>
<proteinExistence type="inferred from homology"/>
<keyword evidence="5" id="KW-0862">Zinc</keyword>
<dbReference type="InterPro" id="IPR032466">
    <property type="entry name" value="Metal_Hydrolase"/>
</dbReference>
<dbReference type="InterPro" id="IPR006330">
    <property type="entry name" value="Ado/ade_deaminase"/>
</dbReference>
<dbReference type="CDD" id="cd00443">
    <property type="entry name" value="ADA_AMPD"/>
    <property type="match status" value="1"/>
</dbReference>
<dbReference type="GO" id="GO:0046103">
    <property type="term" value="P:inosine biosynthetic process"/>
    <property type="evidence" value="ECO:0007669"/>
    <property type="project" value="TreeGrafter"/>
</dbReference>
<evidence type="ECO:0000259" key="8">
    <source>
        <dbReference type="Pfam" id="PF00962"/>
    </source>
</evidence>
<dbReference type="EMBL" id="JALJOS010000056">
    <property type="protein sequence ID" value="KAK9818743.1"/>
    <property type="molecule type" value="Genomic_DNA"/>
</dbReference>
<comment type="catalytic activity">
    <reaction evidence="7">
        <text>N(6)-methyl-AMP + H2O + H(+) = IMP + methylamine</text>
        <dbReference type="Rhea" id="RHEA:16001"/>
        <dbReference type="ChEBI" id="CHEBI:15377"/>
        <dbReference type="ChEBI" id="CHEBI:15378"/>
        <dbReference type="ChEBI" id="CHEBI:58053"/>
        <dbReference type="ChEBI" id="CHEBI:59338"/>
        <dbReference type="ChEBI" id="CHEBI:144842"/>
    </reaction>
    <physiologicalReaction direction="left-to-right" evidence="7">
        <dbReference type="Rhea" id="RHEA:16002"/>
    </physiologicalReaction>
</comment>